<evidence type="ECO:0000313" key="1">
    <source>
        <dbReference type="EMBL" id="KAA6396774.1"/>
    </source>
</evidence>
<gene>
    <name evidence="1" type="ORF">EZS28_007698</name>
</gene>
<name>A0A5J4WP84_9EUKA</name>
<sequence>QNKGSIIFDNKCEFVNCSTSGNGGAMYLFLILSTGIKVNLNDVTIRECKSQTNTSKPYEQSGFGCGIFINGQTPYVVSSRGLNFKGMKFFDNFAEKHGQSLYIVMAQLNDFCLLGIAGEYVKGNYSDFHSDPKELMGCILDYYYFHLSRIDIEGTQQYLEEIWNVPYGQIWHVSNREFVLYPGSDQSGCAAFDSPCESIQYAIDEISIQKELDRDYYTSEKRIGDIKIMKQMYGTSYAIQGNAEIKIKKDNNDSKEDGKQGWISSVGGITLRIYEIKITADQSIPRLDPK</sequence>
<proteinExistence type="predicted"/>
<accession>A0A5J4WP84</accession>
<evidence type="ECO:0000313" key="2">
    <source>
        <dbReference type="Proteomes" id="UP000324800"/>
    </source>
</evidence>
<protein>
    <submittedName>
        <fullName evidence="1">Uncharacterized protein</fullName>
    </submittedName>
</protein>
<dbReference type="AlphaFoldDB" id="A0A5J4WP84"/>
<dbReference type="EMBL" id="SNRW01001343">
    <property type="protein sequence ID" value="KAA6396774.1"/>
    <property type="molecule type" value="Genomic_DNA"/>
</dbReference>
<dbReference type="Proteomes" id="UP000324800">
    <property type="component" value="Unassembled WGS sequence"/>
</dbReference>
<organism evidence="1 2">
    <name type="scientific">Streblomastix strix</name>
    <dbReference type="NCBI Taxonomy" id="222440"/>
    <lineage>
        <taxon>Eukaryota</taxon>
        <taxon>Metamonada</taxon>
        <taxon>Preaxostyla</taxon>
        <taxon>Oxymonadida</taxon>
        <taxon>Streblomastigidae</taxon>
        <taxon>Streblomastix</taxon>
    </lineage>
</organism>
<reference evidence="1 2" key="1">
    <citation type="submission" date="2019-03" db="EMBL/GenBank/DDBJ databases">
        <title>Single cell metagenomics reveals metabolic interactions within the superorganism composed of flagellate Streblomastix strix and complex community of Bacteroidetes bacteria on its surface.</title>
        <authorList>
            <person name="Treitli S.C."/>
            <person name="Kolisko M."/>
            <person name="Husnik F."/>
            <person name="Keeling P."/>
            <person name="Hampl V."/>
        </authorList>
    </citation>
    <scope>NUCLEOTIDE SEQUENCE [LARGE SCALE GENOMIC DNA]</scope>
    <source>
        <strain evidence="1">ST1C</strain>
    </source>
</reference>
<comment type="caution">
    <text evidence="1">The sequence shown here is derived from an EMBL/GenBank/DDBJ whole genome shotgun (WGS) entry which is preliminary data.</text>
</comment>
<feature type="non-terminal residue" evidence="1">
    <location>
        <position position="1"/>
    </location>
</feature>